<evidence type="ECO:0000259" key="2">
    <source>
        <dbReference type="Pfam" id="PF02517"/>
    </source>
</evidence>
<feature type="transmembrane region" description="Helical" evidence="1">
    <location>
        <begin position="250"/>
        <end position="273"/>
    </location>
</feature>
<feature type="domain" description="CAAX prenyl protease 2/Lysostaphin resistance protein A-like" evidence="2">
    <location>
        <begin position="114"/>
        <end position="210"/>
    </location>
</feature>
<keyword evidence="1" id="KW-0812">Transmembrane</keyword>
<keyword evidence="1" id="KW-1133">Transmembrane helix</keyword>
<dbReference type="Pfam" id="PF02517">
    <property type="entry name" value="Rce1-like"/>
    <property type="match status" value="1"/>
</dbReference>
<dbReference type="RefSeq" id="WP_341367315.1">
    <property type="nucleotide sequence ID" value="NZ_CP150951.2"/>
</dbReference>
<feature type="transmembrane region" description="Helical" evidence="1">
    <location>
        <begin position="174"/>
        <end position="191"/>
    </location>
</feature>
<evidence type="ECO:0000256" key="1">
    <source>
        <dbReference type="SAM" id="Phobius"/>
    </source>
</evidence>
<feature type="transmembrane region" description="Helical" evidence="1">
    <location>
        <begin position="110"/>
        <end position="129"/>
    </location>
</feature>
<name>A0ABZ2V5N4_9RHOB</name>
<keyword evidence="1" id="KW-0472">Membrane</keyword>
<dbReference type="EMBL" id="CP150951">
    <property type="protein sequence ID" value="WZC49204.1"/>
    <property type="molecule type" value="Genomic_DNA"/>
</dbReference>
<reference evidence="4" key="1">
    <citation type="submission" date="2024-04" db="EMBL/GenBank/DDBJ databases">
        <title>Phylogenomic analyses of a clade within the roseobacter group suggest taxonomic reassignments of species of the genera Aestuariivita, Citreicella, Loktanella, Nautella, Pelagibaca, Ruegeria, Thalassobius, Thiobacimonas and Tropicibacter, and the proposal o.</title>
        <authorList>
            <person name="Jeon C.O."/>
        </authorList>
    </citation>
    <scope>NUCLEOTIDE SEQUENCE [LARGE SCALE GENOMIC DNA]</scope>
    <source>
        <strain evidence="4">BS5-3</strain>
    </source>
</reference>
<organism evidence="3 4">
    <name type="scientific">Yoonia phaeophyticola</name>
    <dbReference type="NCBI Taxonomy" id="3137369"/>
    <lineage>
        <taxon>Bacteria</taxon>
        <taxon>Pseudomonadati</taxon>
        <taxon>Pseudomonadota</taxon>
        <taxon>Alphaproteobacteria</taxon>
        <taxon>Rhodobacterales</taxon>
        <taxon>Paracoccaceae</taxon>
        <taxon>Yoonia</taxon>
    </lineage>
</organism>
<feature type="transmembrane region" description="Helical" evidence="1">
    <location>
        <begin position="150"/>
        <end position="168"/>
    </location>
</feature>
<evidence type="ECO:0000313" key="4">
    <source>
        <dbReference type="Proteomes" id="UP001440612"/>
    </source>
</evidence>
<dbReference type="InterPro" id="IPR003675">
    <property type="entry name" value="Rce1/LyrA-like_dom"/>
</dbReference>
<dbReference type="Proteomes" id="UP001440612">
    <property type="component" value="Chromosome"/>
</dbReference>
<gene>
    <name evidence="3" type="ORF">AABB29_00650</name>
</gene>
<keyword evidence="4" id="KW-1185">Reference proteome</keyword>
<feature type="transmembrane region" description="Helical" evidence="1">
    <location>
        <begin position="198"/>
        <end position="218"/>
    </location>
</feature>
<protein>
    <submittedName>
        <fullName evidence="3">Type II CAAX endopeptidase family protein</fullName>
    </submittedName>
</protein>
<evidence type="ECO:0000313" key="3">
    <source>
        <dbReference type="EMBL" id="WZC49204.1"/>
    </source>
</evidence>
<feature type="transmembrane region" description="Helical" evidence="1">
    <location>
        <begin position="80"/>
        <end position="98"/>
    </location>
</feature>
<accession>A0ABZ2V5N4</accession>
<proteinExistence type="predicted"/>
<feature type="transmembrane region" description="Helical" evidence="1">
    <location>
        <begin position="34"/>
        <end position="52"/>
    </location>
</feature>
<sequence length="275" mass="29652">MAAIFAIAFIGTPFLLSMVLPLAAQTALYEGTTVSGSLAQFGIFGISALIFVKAVRRYHGRGFWSLIGPYQTAWHHMRKVAVAVGLLLILVQVVLPWGQWGEPSLAHNPLVWLMIVPLALAAILIQVITEEIVFRGYLQQQLACLSTSRWLWMGVPSILFGAIHFWNGNSGPEGFVYAIWAGMLGAACADLTARTGTLGAAIGLHLGTNVAATLFVAVDEWPMSGLALFLLPCVNADEVSAEIAAIAGPWMTFSILFSTLSVLTMWLAARVALRR</sequence>